<keyword evidence="3" id="KW-1185">Reference proteome</keyword>
<organism evidence="2 3">
    <name type="scientific">Microbotryum silenes-dioicae</name>
    <dbReference type="NCBI Taxonomy" id="796604"/>
    <lineage>
        <taxon>Eukaryota</taxon>
        <taxon>Fungi</taxon>
        <taxon>Dikarya</taxon>
        <taxon>Basidiomycota</taxon>
        <taxon>Pucciniomycotina</taxon>
        <taxon>Microbotryomycetes</taxon>
        <taxon>Microbotryales</taxon>
        <taxon>Microbotryaceae</taxon>
        <taxon>Microbotryum</taxon>
    </lineage>
</organism>
<proteinExistence type="predicted"/>
<evidence type="ECO:0000256" key="1">
    <source>
        <dbReference type="SAM" id="MobiDB-lite"/>
    </source>
</evidence>
<feature type="compositionally biased region" description="Basic and acidic residues" evidence="1">
    <location>
        <begin position="22"/>
        <end position="31"/>
    </location>
</feature>
<dbReference type="EMBL" id="FQNC01000013">
    <property type="protein sequence ID" value="SGY15573.1"/>
    <property type="molecule type" value="Genomic_DNA"/>
</dbReference>
<dbReference type="AlphaFoldDB" id="A0A2X0NUP4"/>
<evidence type="ECO:0000313" key="2">
    <source>
        <dbReference type="EMBL" id="SGY15573.1"/>
    </source>
</evidence>
<reference evidence="2 3" key="1">
    <citation type="submission" date="2016-11" db="EMBL/GenBank/DDBJ databases">
        <authorList>
            <person name="Jaros S."/>
            <person name="Januszkiewicz K."/>
            <person name="Wedrychowicz H."/>
        </authorList>
    </citation>
    <scope>NUCLEOTIDE SEQUENCE [LARGE SCALE GENOMIC DNA]</scope>
</reference>
<gene>
    <name evidence="2" type="primary">BQ5605_C013g07407</name>
    <name evidence="2" type="ORF">BQ5605_C013G07407</name>
</gene>
<dbReference type="Proteomes" id="UP000249464">
    <property type="component" value="Unassembled WGS sequence"/>
</dbReference>
<evidence type="ECO:0000313" key="3">
    <source>
        <dbReference type="Proteomes" id="UP000249464"/>
    </source>
</evidence>
<protein>
    <submittedName>
        <fullName evidence="2">BQ5605_C013g07407 protein</fullName>
    </submittedName>
</protein>
<accession>A0A2X0NUP4</accession>
<sequence>MDGPPAEDVAGDENGGSDGDDERLVSVELSKDPPVYPGATSTALMVESSIEDETSMCADLTSGVLVLTAGAGVLVGTHVSAGMVNSRSVAGNVLFRRR</sequence>
<name>A0A2X0NUP4_9BASI</name>
<feature type="region of interest" description="Disordered" evidence="1">
    <location>
        <begin position="1"/>
        <end position="38"/>
    </location>
</feature>